<dbReference type="Gene3D" id="1.20.58.760">
    <property type="entry name" value="Peptidase M41"/>
    <property type="match status" value="1"/>
</dbReference>
<protein>
    <recommendedName>
        <fullName evidence="2">Peptidase M41 domain-containing protein</fullName>
    </recommendedName>
</protein>
<dbReference type="SUPFAM" id="SSF140990">
    <property type="entry name" value="FtsH protease domain-like"/>
    <property type="match status" value="1"/>
</dbReference>
<dbReference type="GO" id="GO:0004176">
    <property type="term" value="F:ATP-dependent peptidase activity"/>
    <property type="evidence" value="ECO:0007669"/>
    <property type="project" value="InterPro"/>
</dbReference>
<dbReference type="PANTHER" id="PTHR23076">
    <property type="entry name" value="METALLOPROTEASE M41 FTSH"/>
    <property type="match status" value="1"/>
</dbReference>
<evidence type="ECO:0000313" key="3">
    <source>
        <dbReference type="EMBL" id="KAG0452734.1"/>
    </source>
</evidence>
<evidence type="ECO:0000259" key="2">
    <source>
        <dbReference type="Pfam" id="PF01434"/>
    </source>
</evidence>
<dbReference type="GO" id="GO:0006508">
    <property type="term" value="P:proteolysis"/>
    <property type="evidence" value="ECO:0007669"/>
    <property type="project" value="InterPro"/>
</dbReference>
<accession>A0A835PGK4</accession>
<keyword evidence="1" id="KW-0472">Membrane</keyword>
<dbReference type="EMBL" id="JADCNL010000014">
    <property type="protein sequence ID" value="KAG0452734.1"/>
    <property type="molecule type" value="Genomic_DNA"/>
</dbReference>
<gene>
    <name evidence="3" type="ORF">HPP92_025398</name>
</gene>
<evidence type="ECO:0000256" key="1">
    <source>
        <dbReference type="ARBA" id="ARBA00023136"/>
    </source>
</evidence>
<proteinExistence type="predicted"/>
<feature type="domain" description="Peptidase M41" evidence="2">
    <location>
        <begin position="37"/>
        <end position="101"/>
    </location>
</feature>
<keyword evidence="4" id="KW-1185">Reference proteome</keyword>
<dbReference type="AlphaFoldDB" id="A0A835PGK4"/>
<name>A0A835PGK4_VANPL</name>
<dbReference type="GO" id="GO:0009535">
    <property type="term" value="C:chloroplast thylakoid membrane"/>
    <property type="evidence" value="ECO:0007669"/>
    <property type="project" value="TreeGrafter"/>
</dbReference>
<dbReference type="InterPro" id="IPR037219">
    <property type="entry name" value="Peptidase_M41-like"/>
</dbReference>
<dbReference type="Pfam" id="PF01434">
    <property type="entry name" value="Peptidase_M41"/>
    <property type="match status" value="1"/>
</dbReference>
<comment type="caution">
    <text evidence="3">The sequence shown here is derived from an EMBL/GenBank/DDBJ whole genome shotgun (WGS) entry which is preliminary data.</text>
</comment>
<dbReference type="GO" id="GO:0004222">
    <property type="term" value="F:metalloendopeptidase activity"/>
    <property type="evidence" value="ECO:0007669"/>
    <property type="project" value="InterPro"/>
</dbReference>
<dbReference type="GO" id="GO:0005524">
    <property type="term" value="F:ATP binding"/>
    <property type="evidence" value="ECO:0007669"/>
    <property type="project" value="InterPro"/>
</dbReference>
<organism evidence="3 4">
    <name type="scientific">Vanilla planifolia</name>
    <name type="common">Vanilla</name>
    <dbReference type="NCBI Taxonomy" id="51239"/>
    <lineage>
        <taxon>Eukaryota</taxon>
        <taxon>Viridiplantae</taxon>
        <taxon>Streptophyta</taxon>
        <taxon>Embryophyta</taxon>
        <taxon>Tracheophyta</taxon>
        <taxon>Spermatophyta</taxon>
        <taxon>Magnoliopsida</taxon>
        <taxon>Liliopsida</taxon>
        <taxon>Asparagales</taxon>
        <taxon>Orchidaceae</taxon>
        <taxon>Vanilloideae</taxon>
        <taxon>Vanilleae</taxon>
        <taxon>Vanilla</taxon>
    </lineage>
</organism>
<dbReference type="Proteomes" id="UP000636800">
    <property type="component" value="Unassembled WGS sequence"/>
</dbReference>
<evidence type="ECO:0000313" key="4">
    <source>
        <dbReference type="Proteomes" id="UP000636800"/>
    </source>
</evidence>
<sequence>MRTPGFSGADLANLLLNEAAIFGWPPNVCNDGQIAQSPAQWVTWFIPIDDPTLISKQQLLLKKIVGGLGEQSCEEVIFEPEVTTGAAGDLQQITALAKQHILAVLTKRQA</sequence>
<dbReference type="PANTHER" id="PTHR23076:SF139">
    <property type="entry name" value="ATP-DEPENDENT ZINC METALLOPROTEASE FTSH 2, CHLOROPLASTIC"/>
    <property type="match status" value="1"/>
</dbReference>
<dbReference type="OrthoDB" id="273345at2759"/>
<reference evidence="3 4" key="1">
    <citation type="journal article" date="2020" name="Nat. Food">
        <title>A phased Vanilla planifolia genome enables genetic improvement of flavour and production.</title>
        <authorList>
            <person name="Hasing T."/>
            <person name="Tang H."/>
            <person name="Brym M."/>
            <person name="Khazi F."/>
            <person name="Huang T."/>
            <person name="Chambers A.H."/>
        </authorList>
    </citation>
    <scope>NUCLEOTIDE SEQUENCE [LARGE SCALE GENOMIC DNA]</scope>
    <source>
        <tissue evidence="3">Leaf</tissue>
    </source>
</reference>
<dbReference type="InterPro" id="IPR000642">
    <property type="entry name" value="Peptidase_M41"/>
</dbReference>